<evidence type="ECO:0008006" key="3">
    <source>
        <dbReference type="Google" id="ProtNLM"/>
    </source>
</evidence>
<name>A0A2G8KD88_STIJA</name>
<evidence type="ECO:0000313" key="1">
    <source>
        <dbReference type="EMBL" id="PIK45974.1"/>
    </source>
</evidence>
<accession>A0A2G8KD88</accession>
<evidence type="ECO:0000313" key="2">
    <source>
        <dbReference type="Proteomes" id="UP000230750"/>
    </source>
</evidence>
<dbReference type="Proteomes" id="UP000230750">
    <property type="component" value="Unassembled WGS sequence"/>
</dbReference>
<organism evidence="1 2">
    <name type="scientific">Stichopus japonicus</name>
    <name type="common">Sea cucumber</name>
    <dbReference type="NCBI Taxonomy" id="307972"/>
    <lineage>
        <taxon>Eukaryota</taxon>
        <taxon>Metazoa</taxon>
        <taxon>Echinodermata</taxon>
        <taxon>Eleutherozoa</taxon>
        <taxon>Echinozoa</taxon>
        <taxon>Holothuroidea</taxon>
        <taxon>Aspidochirotacea</taxon>
        <taxon>Aspidochirotida</taxon>
        <taxon>Stichopodidae</taxon>
        <taxon>Apostichopus</taxon>
    </lineage>
</organism>
<dbReference type="AlphaFoldDB" id="A0A2G8KD88"/>
<reference evidence="1 2" key="1">
    <citation type="journal article" date="2017" name="PLoS Biol.">
        <title>The sea cucumber genome provides insights into morphological evolution and visceral regeneration.</title>
        <authorList>
            <person name="Zhang X."/>
            <person name="Sun L."/>
            <person name="Yuan J."/>
            <person name="Sun Y."/>
            <person name="Gao Y."/>
            <person name="Zhang L."/>
            <person name="Li S."/>
            <person name="Dai H."/>
            <person name="Hamel J.F."/>
            <person name="Liu C."/>
            <person name="Yu Y."/>
            <person name="Liu S."/>
            <person name="Lin W."/>
            <person name="Guo K."/>
            <person name="Jin S."/>
            <person name="Xu P."/>
            <person name="Storey K.B."/>
            <person name="Huan P."/>
            <person name="Zhang T."/>
            <person name="Zhou Y."/>
            <person name="Zhang J."/>
            <person name="Lin C."/>
            <person name="Li X."/>
            <person name="Xing L."/>
            <person name="Huo D."/>
            <person name="Sun M."/>
            <person name="Wang L."/>
            <person name="Mercier A."/>
            <person name="Li F."/>
            <person name="Yang H."/>
            <person name="Xiang J."/>
        </authorList>
    </citation>
    <scope>NUCLEOTIDE SEQUENCE [LARGE SCALE GENOMIC DNA]</scope>
    <source>
        <strain evidence="1">Shaxun</strain>
        <tissue evidence="1">Muscle</tissue>
    </source>
</reference>
<gene>
    <name evidence="1" type="ORF">BSL78_17182</name>
</gene>
<keyword evidence="2" id="KW-1185">Reference proteome</keyword>
<comment type="caution">
    <text evidence="1">The sequence shown here is derived from an EMBL/GenBank/DDBJ whole genome shotgun (WGS) entry which is preliminary data.</text>
</comment>
<protein>
    <recommendedName>
        <fullName evidence="3">Retrotransposon gag domain-containing protein</fullName>
    </recommendedName>
</protein>
<dbReference type="OrthoDB" id="10065209at2759"/>
<dbReference type="EMBL" id="MRZV01000673">
    <property type="protein sequence ID" value="PIK45974.1"/>
    <property type="molecule type" value="Genomic_DNA"/>
</dbReference>
<proteinExistence type="predicted"/>
<sequence>MADLDEMRQRLDELEKELVEAKKGSSERPGVVYLLPKEKKLRTFSGVENQDVLSFIEEAKAALRLRKLEGQNASEFVIAHLEGSARQEVRHRPQSDVSDPKKLFELLQETFGERRSLSCLMRELCNRVQRDEESVSTYAFALMKLSDKLKTFDGAPDVQGTLKEQFRDGLSDMVLRREVKRLMKDNATLSFIALRDWALDMSEESSNLPRRKAQKPGVYGMEATPNPQLSAILETLVTTVEKQTGILQELKNDQTALSKRVETLEMTHRTTQGRRTRQR</sequence>